<dbReference type="AlphaFoldDB" id="A0AAD2DER1"/>
<comment type="caution">
    <text evidence="1">The sequence shown here is derived from an EMBL/GenBank/DDBJ whole genome shotgun (WGS) entry which is preliminary data.</text>
</comment>
<gene>
    <name evidence="1" type="ORF">CNEO2_2730001</name>
</gene>
<dbReference type="EMBL" id="CAMTCP010000192">
    <property type="protein sequence ID" value="CAI3583516.1"/>
    <property type="molecule type" value="Genomic_DNA"/>
</dbReference>
<sequence>MEKYVSNIIPEYDIKIETDSYFDKDNNNKEMFAVKITQISTKLEVAVHNDKGILRAYNLAMKKLEDKYIEWKNDK</sequence>
<dbReference type="RefSeq" id="WP_317049315.1">
    <property type="nucleotide sequence ID" value="NZ_CAMRXC010000043.1"/>
</dbReference>
<name>A0AAD2DER1_9CLOT</name>
<proteinExistence type="predicted"/>
<evidence type="ECO:0000313" key="1">
    <source>
        <dbReference type="EMBL" id="CAI3583516.1"/>
    </source>
</evidence>
<accession>A0AAD2DER1</accession>
<protein>
    <submittedName>
        <fullName evidence="1">Uncharacterized protein</fullName>
    </submittedName>
</protein>
<organism evidence="1 2">
    <name type="scientific">Clostridium neonatale</name>
    <dbReference type="NCBI Taxonomy" id="137838"/>
    <lineage>
        <taxon>Bacteria</taxon>
        <taxon>Bacillati</taxon>
        <taxon>Bacillota</taxon>
        <taxon>Clostridia</taxon>
        <taxon>Eubacteriales</taxon>
        <taxon>Clostridiaceae</taxon>
        <taxon>Clostridium</taxon>
    </lineage>
</organism>
<evidence type="ECO:0000313" key="2">
    <source>
        <dbReference type="Proteomes" id="UP001189143"/>
    </source>
</evidence>
<dbReference type="Proteomes" id="UP001189143">
    <property type="component" value="Unassembled WGS sequence"/>
</dbReference>
<reference evidence="1" key="1">
    <citation type="submission" date="2022-10" db="EMBL/GenBank/DDBJ databases">
        <authorList>
            <person name="Aires J."/>
            <person name="Mesa V."/>
        </authorList>
    </citation>
    <scope>NUCLEOTIDE SEQUENCE</scope>
    <source>
        <strain evidence="1">Clostridium neonatale JD116</strain>
    </source>
</reference>